<dbReference type="InterPro" id="IPR002347">
    <property type="entry name" value="SDR_fam"/>
</dbReference>
<accession>A0ABT6RYF1</accession>
<evidence type="ECO:0000313" key="5">
    <source>
        <dbReference type="Proteomes" id="UP001224661"/>
    </source>
</evidence>
<dbReference type="PROSITE" id="PS00061">
    <property type="entry name" value="ADH_SHORT"/>
    <property type="match status" value="1"/>
</dbReference>
<name>A0ABT6RYF1_9ACTN</name>
<proteinExistence type="inferred from homology"/>
<dbReference type="PANTHER" id="PTHR42901:SF1">
    <property type="entry name" value="ALCOHOL DEHYDROGENASE"/>
    <property type="match status" value="1"/>
</dbReference>
<keyword evidence="5" id="KW-1185">Reference proteome</keyword>
<protein>
    <submittedName>
        <fullName evidence="4">SDR family NAD(P)-dependent oxidoreductase</fullName>
    </submittedName>
</protein>
<reference evidence="4 5" key="1">
    <citation type="submission" date="2023-05" db="EMBL/GenBank/DDBJ databases">
        <title>Draft genome sequence of Streptomyces sp. B-S-A8 isolated from a cave soil in Thailand.</title>
        <authorList>
            <person name="Chamroensaksri N."/>
            <person name="Muangham S."/>
        </authorList>
    </citation>
    <scope>NUCLEOTIDE SEQUENCE [LARGE SCALE GENOMIC DNA]</scope>
    <source>
        <strain evidence="4 5">B-S-A8</strain>
    </source>
</reference>
<evidence type="ECO:0000256" key="1">
    <source>
        <dbReference type="ARBA" id="ARBA00006484"/>
    </source>
</evidence>
<dbReference type="Gene3D" id="3.40.50.720">
    <property type="entry name" value="NAD(P)-binding Rossmann-like Domain"/>
    <property type="match status" value="1"/>
</dbReference>
<dbReference type="SUPFAM" id="SSF51735">
    <property type="entry name" value="NAD(P)-binding Rossmann-fold domains"/>
    <property type="match status" value="1"/>
</dbReference>
<comment type="caution">
    <text evidence="4">The sequence shown here is derived from an EMBL/GenBank/DDBJ whole genome shotgun (WGS) entry which is preliminary data.</text>
</comment>
<dbReference type="PRINTS" id="PR00080">
    <property type="entry name" value="SDRFAMILY"/>
</dbReference>
<organism evidence="4 5">
    <name type="scientific">Streptomyces solicavernae</name>
    <dbReference type="NCBI Taxonomy" id="3043614"/>
    <lineage>
        <taxon>Bacteria</taxon>
        <taxon>Bacillati</taxon>
        <taxon>Actinomycetota</taxon>
        <taxon>Actinomycetes</taxon>
        <taxon>Kitasatosporales</taxon>
        <taxon>Streptomycetaceae</taxon>
        <taxon>Streptomyces</taxon>
    </lineage>
</organism>
<keyword evidence="2" id="KW-0560">Oxidoreductase</keyword>
<dbReference type="Proteomes" id="UP001224661">
    <property type="component" value="Unassembled WGS sequence"/>
</dbReference>
<comment type="similarity">
    <text evidence="1 3">Belongs to the short-chain dehydrogenases/reductases (SDR) family.</text>
</comment>
<dbReference type="InterPro" id="IPR020904">
    <property type="entry name" value="Sc_DH/Rdtase_CS"/>
</dbReference>
<gene>
    <name evidence="4" type="ORF">QIS99_24615</name>
</gene>
<dbReference type="PANTHER" id="PTHR42901">
    <property type="entry name" value="ALCOHOL DEHYDROGENASE"/>
    <property type="match status" value="1"/>
</dbReference>
<dbReference type="RefSeq" id="WP_282515820.1">
    <property type="nucleotide sequence ID" value="NZ_JASCIR010000026.1"/>
</dbReference>
<evidence type="ECO:0000256" key="2">
    <source>
        <dbReference type="ARBA" id="ARBA00023002"/>
    </source>
</evidence>
<dbReference type="InterPro" id="IPR036291">
    <property type="entry name" value="NAD(P)-bd_dom_sf"/>
</dbReference>
<sequence>MDAHRTGPSAAAAPAATSVIVTGASSGFGAAIVRRMAAAGRPVVAVARRKDRLDSLVEELGTDKVHSLPLDIRDSDAVTDAFSALPADFADVGALINNAGLSKGFGPVQDAELDHWREMVDTNVMGLLHCVRAVLPSFLAAKRGDIVNIGSIAAVYPYMGGNVYGGTKAFAHQLSLNLRTDLEASGIRVSCIAPGMARTEFALVRFDGDQERADALYADNDPLTPEDIAETVDWCLSRPRRVNINLLEVMPTSQPFGLGFRSPTPTANKE</sequence>
<dbReference type="PRINTS" id="PR00081">
    <property type="entry name" value="GDHRDH"/>
</dbReference>
<evidence type="ECO:0000313" key="4">
    <source>
        <dbReference type="EMBL" id="MDI3389355.1"/>
    </source>
</evidence>
<evidence type="ECO:0000256" key="3">
    <source>
        <dbReference type="RuleBase" id="RU000363"/>
    </source>
</evidence>
<dbReference type="Pfam" id="PF00106">
    <property type="entry name" value="adh_short"/>
    <property type="match status" value="1"/>
</dbReference>
<dbReference type="EMBL" id="JASCIR010000026">
    <property type="protein sequence ID" value="MDI3389355.1"/>
    <property type="molecule type" value="Genomic_DNA"/>
</dbReference>